<evidence type="ECO:0000313" key="1">
    <source>
        <dbReference type="EMBL" id="RQX11214.1"/>
    </source>
</evidence>
<sequence>PRRLAALPAGAAAVAAVVLAGVGLGVDRFDAAHPAPTHLMYAMDADTGQARWLSHESEPQPWTDGYVDGVTDVGDEFPGLGGGELRVGPAQAANLPAPKLEVVADATSGGERTLRLRLTPQRAARLATLHVDTSTATVLRAEVAGRPVPVEPRAGKWGFGLVFHAPPTEGIEVVLVVRPIGGQVALRAMDASDGLDALPGFRPRPPAVGVVGSHSSEMLAVARTYPI</sequence>
<reference evidence="1 2" key="1">
    <citation type="submission" date="2018-04" db="EMBL/GenBank/DDBJ databases">
        <title>Micromonosporas from Atacama Desert.</title>
        <authorList>
            <person name="Carro L."/>
            <person name="Klenk H.-P."/>
            <person name="Goodfellow M."/>
        </authorList>
    </citation>
    <scope>NUCLEOTIDE SEQUENCE [LARGE SCALE GENOMIC DNA]</scope>
    <source>
        <strain evidence="1 2">LB19</strain>
    </source>
</reference>
<organism evidence="1 2">
    <name type="scientific">Micromonospora ureilytica</name>
    <dbReference type="NCBI Taxonomy" id="709868"/>
    <lineage>
        <taxon>Bacteria</taxon>
        <taxon>Bacillati</taxon>
        <taxon>Actinomycetota</taxon>
        <taxon>Actinomycetes</taxon>
        <taxon>Micromonosporales</taxon>
        <taxon>Micromonosporaceae</taxon>
        <taxon>Micromonospora</taxon>
    </lineage>
</organism>
<feature type="non-terminal residue" evidence="1">
    <location>
        <position position="1"/>
    </location>
</feature>
<dbReference type="Proteomes" id="UP000278981">
    <property type="component" value="Unassembled WGS sequence"/>
</dbReference>
<protein>
    <submittedName>
        <fullName evidence="1">Peptidase</fullName>
    </submittedName>
</protein>
<proteinExistence type="predicted"/>
<name>A0A3N9XDI0_9ACTN</name>
<comment type="caution">
    <text evidence="1">The sequence shown here is derived from an EMBL/GenBank/DDBJ whole genome shotgun (WGS) entry which is preliminary data.</text>
</comment>
<evidence type="ECO:0000313" key="2">
    <source>
        <dbReference type="Proteomes" id="UP000278981"/>
    </source>
</evidence>
<gene>
    <name evidence="1" type="ORF">DDE19_31130</name>
</gene>
<accession>A0A3N9XDI0</accession>
<dbReference type="EMBL" id="QDGB01000374">
    <property type="protein sequence ID" value="RQX11214.1"/>
    <property type="molecule type" value="Genomic_DNA"/>
</dbReference>
<dbReference type="AlphaFoldDB" id="A0A3N9XDI0"/>